<dbReference type="EMBL" id="RPHB01000001">
    <property type="protein sequence ID" value="MBW3466300.1"/>
    <property type="molecule type" value="Genomic_DNA"/>
</dbReference>
<sequence length="1089" mass="120832">MLKMHSFRSHLWVGLVLFFQSQLLFHTATAQQNFFKFPIQSEGVYSISLNEINTLGFSSVEEVSIYGNHGMLPQKIDSTIFELQEIPSKISGDQILFYASGPHVVSLLEDNFQYSHHHYSDTLFYIIGPKSKGKSIGPEQASVTSGIEASLYRVWSKKWENINLLNSGRQWYSNPIPNNGQLEFHVEIPTGNLENAFFQAKVMAQSFTSSAFAFSNGSQNLGSIDLPAIPNTTYGIKGREEVFSGMLTNPGGNTTIRSTYSTGDANGSGYVDYMLLAVPYPVNRLSEGVYFNLTEKAIINYSGELELWKKSNSGNISQIKNQGNLEKGDLLIVFNPSSTSTISDFKRIDISARTQSISSPLVIISSPLLLNQARRLAAHKQGMGINTTVLTPEEIFDAFGYGNKDVSAIRNYLAFHFHNSSSLKNVLLFGKGTFDFKSKLGGRPNLVYTYTSRNSLNPLTTYSSDDFFGFLELGKGEWIENAEGDEVMDIGVGRIPAITPAEARIAVDKIIKYETPGNIPGNWKRNLAFLADDGDNNIHLNDAESHAQHIQENFPEFEIRKLYLDRFEQVRTAGIQTSPAAREALRTNLDEGLLILNYIGHGNETTLTAERVFTVSDLADFPDNPYLPLFVTATCEFGRQDSPFIRSGAEELLLAENKGAIALLTTGRPVFSSVNFRLNSAFIANVFQRENGEIRNLGSIFKETKNNSLNGPFNRNFSLIGDPSLKLAVPELQTQIGKILRIDTEMETDTLKAQKAIRIKGEIKDPISGSLMANMNGTFEINIFDKSQLQKTLGDESSPVEFKELTSIVFQGKGEVKNGEFESEAFIPSQIDYADGTGTIRFFATLQDGKEEAFGAQNIPIGGSVENPPNDSEGPIIRVLFGENQEAQPDPINSSSIPIYISLEDQSGINISSAGIGQDITLTVNEESPKVLNRFYSALEGSFKKGQVITQIRDLQEGENQISITAWDNVGNASTFETILKVNGISNIRILESTTYPNPANRKSSFRISHNRPGENMRLSLRIFSVLGSEIYSITRRYVEASPVLEDLEWIFFHDKTNYPIKGTYIYELSLDSEKDGTSDRKSGKIIIQ</sequence>
<gene>
    <name evidence="3" type="primary">porU</name>
    <name evidence="3" type="ORF">EGN73_00530</name>
</gene>
<reference evidence="3 4" key="1">
    <citation type="journal article" date="2020" name="Syst. Appl. Microbiol.">
        <title>Arthrospiribacter ruber gen. nov., sp. nov., a novel bacterium isolated from Arthrospira cultures.</title>
        <authorList>
            <person name="Waleron M."/>
            <person name="Misztak A."/>
            <person name="Waleron M.M."/>
            <person name="Furmaniak M."/>
            <person name="Mrozik A."/>
            <person name="Waleron K."/>
        </authorList>
    </citation>
    <scope>NUCLEOTIDE SEQUENCE [LARGE SCALE GENOMIC DNA]</scope>
    <source>
        <strain evidence="3 4">DPMB0001</strain>
    </source>
</reference>
<feature type="chain" id="PRO_5037096610" evidence="1">
    <location>
        <begin position="31"/>
        <end position="1089"/>
    </location>
</feature>
<name>A0A951MBE8_9BACT</name>
<proteinExistence type="predicted"/>
<feature type="signal peptide" evidence="1">
    <location>
        <begin position="1"/>
        <end position="30"/>
    </location>
</feature>
<evidence type="ECO:0000313" key="3">
    <source>
        <dbReference type="EMBL" id="MBW3466300.1"/>
    </source>
</evidence>
<dbReference type="InterPro" id="IPR001769">
    <property type="entry name" value="Gingipain"/>
</dbReference>
<evidence type="ECO:0000259" key="2">
    <source>
        <dbReference type="Pfam" id="PF01364"/>
    </source>
</evidence>
<keyword evidence="1" id="KW-0732">Signal</keyword>
<dbReference type="NCBIfam" id="NF033707">
    <property type="entry name" value="T9SS_sortase"/>
    <property type="match status" value="1"/>
</dbReference>
<dbReference type="Pfam" id="PF01364">
    <property type="entry name" value="Peptidase_C25"/>
    <property type="match status" value="1"/>
</dbReference>
<comment type="caution">
    <text evidence="3">The sequence shown here is derived from an EMBL/GenBank/DDBJ whole genome shotgun (WGS) entry which is preliminary data.</text>
</comment>
<dbReference type="AlphaFoldDB" id="A0A951MBE8"/>
<feature type="domain" description="Gingipain" evidence="2">
    <location>
        <begin position="362"/>
        <end position="727"/>
    </location>
</feature>
<dbReference type="Proteomes" id="UP000727490">
    <property type="component" value="Unassembled WGS sequence"/>
</dbReference>
<dbReference type="GO" id="GO:0008234">
    <property type="term" value="F:cysteine-type peptidase activity"/>
    <property type="evidence" value="ECO:0007669"/>
    <property type="project" value="InterPro"/>
</dbReference>
<protein>
    <submittedName>
        <fullName evidence="3">Type IX secretion system sortase PorU</fullName>
    </submittedName>
</protein>
<keyword evidence="4" id="KW-1185">Reference proteome</keyword>
<evidence type="ECO:0000313" key="4">
    <source>
        <dbReference type="Proteomes" id="UP000727490"/>
    </source>
</evidence>
<evidence type="ECO:0000256" key="1">
    <source>
        <dbReference type="SAM" id="SignalP"/>
    </source>
</evidence>
<dbReference type="CDD" id="cd02258">
    <property type="entry name" value="Peptidase_C25_N"/>
    <property type="match status" value="1"/>
</dbReference>
<dbReference type="GO" id="GO:0006508">
    <property type="term" value="P:proteolysis"/>
    <property type="evidence" value="ECO:0007669"/>
    <property type="project" value="InterPro"/>
</dbReference>
<accession>A0A951MBE8</accession>
<organism evidence="3 4">
    <name type="scientific">Arthrospiribacter ruber</name>
    <dbReference type="NCBI Taxonomy" id="2487934"/>
    <lineage>
        <taxon>Bacteria</taxon>
        <taxon>Pseudomonadati</taxon>
        <taxon>Bacteroidota</taxon>
        <taxon>Cytophagia</taxon>
        <taxon>Cytophagales</taxon>
        <taxon>Cyclobacteriaceae</taxon>
        <taxon>Arthrospiribacter</taxon>
    </lineage>
</organism>